<name>A0AAV4M6B7_CAEEX</name>
<evidence type="ECO:0000313" key="2">
    <source>
        <dbReference type="Proteomes" id="UP001054945"/>
    </source>
</evidence>
<dbReference type="AlphaFoldDB" id="A0AAV4M6B7"/>
<gene>
    <name evidence="1" type="ORF">CEXT_632151</name>
</gene>
<sequence>MFSGDPLIKRIHCWAEAFGGAASASELISGEGRRKNGPRSQQIPPQIRRLCRQIASGLFRDWHWNLNVLSAIRCWIFSLSYCKEEDFVDVYLCVDKSVVIYNFYLMILGHQL</sequence>
<reference evidence="1 2" key="1">
    <citation type="submission" date="2021-06" db="EMBL/GenBank/DDBJ databases">
        <title>Caerostris extrusa draft genome.</title>
        <authorList>
            <person name="Kono N."/>
            <person name="Arakawa K."/>
        </authorList>
    </citation>
    <scope>NUCLEOTIDE SEQUENCE [LARGE SCALE GENOMIC DNA]</scope>
</reference>
<organism evidence="1 2">
    <name type="scientific">Caerostris extrusa</name>
    <name type="common">Bark spider</name>
    <name type="synonym">Caerostris bankana</name>
    <dbReference type="NCBI Taxonomy" id="172846"/>
    <lineage>
        <taxon>Eukaryota</taxon>
        <taxon>Metazoa</taxon>
        <taxon>Ecdysozoa</taxon>
        <taxon>Arthropoda</taxon>
        <taxon>Chelicerata</taxon>
        <taxon>Arachnida</taxon>
        <taxon>Araneae</taxon>
        <taxon>Araneomorphae</taxon>
        <taxon>Entelegynae</taxon>
        <taxon>Araneoidea</taxon>
        <taxon>Araneidae</taxon>
        <taxon>Caerostris</taxon>
    </lineage>
</organism>
<accession>A0AAV4M6B7</accession>
<dbReference type="Proteomes" id="UP001054945">
    <property type="component" value="Unassembled WGS sequence"/>
</dbReference>
<keyword evidence="2" id="KW-1185">Reference proteome</keyword>
<dbReference type="EMBL" id="BPLR01019358">
    <property type="protein sequence ID" value="GIX66956.1"/>
    <property type="molecule type" value="Genomic_DNA"/>
</dbReference>
<comment type="caution">
    <text evidence="1">The sequence shown here is derived from an EMBL/GenBank/DDBJ whole genome shotgun (WGS) entry which is preliminary data.</text>
</comment>
<protein>
    <submittedName>
        <fullName evidence="1">Uncharacterized protein</fullName>
    </submittedName>
</protein>
<evidence type="ECO:0000313" key="1">
    <source>
        <dbReference type="EMBL" id="GIX66956.1"/>
    </source>
</evidence>
<proteinExistence type="predicted"/>